<gene>
    <name evidence="2" type="ORF">HPP92_014421</name>
</gene>
<comment type="caution">
    <text evidence="2">The sequence shown here is derived from an EMBL/GenBank/DDBJ whole genome shotgun (WGS) entry which is preliminary data.</text>
</comment>
<sequence>MNDERTVIETPGGKGFLHPLDKVRGGWELNQDPSGDEGRPSKIVMKTRKSINIGWHQPRS</sequence>
<dbReference type="EMBL" id="JADCNL010000007">
    <property type="protein sequence ID" value="KAG0472564.1"/>
    <property type="molecule type" value="Genomic_DNA"/>
</dbReference>
<reference evidence="2 3" key="1">
    <citation type="journal article" date="2020" name="Nat. Food">
        <title>A phased Vanilla planifolia genome enables genetic improvement of flavour and production.</title>
        <authorList>
            <person name="Hasing T."/>
            <person name="Tang H."/>
            <person name="Brym M."/>
            <person name="Khazi F."/>
            <person name="Huang T."/>
            <person name="Chambers A.H."/>
        </authorList>
    </citation>
    <scope>NUCLEOTIDE SEQUENCE [LARGE SCALE GENOMIC DNA]</scope>
    <source>
        <tissue evidence="2">Leaf</tissue>
    </source>
</reference>
<name>A0A835QHC3_VANPL</name>
<dbReference type="AlphaFoldDB" id="A0A835QHC3"/>
<proteinExistence type="predicted"/>
<dbReference type="Proteomes" id="UP000636800">
    <property type="component" value="Chromosome 7"/>
</dbReference>
<evidence type="ECO:0000256" key="1">
    <source>
        <dbReference type="SAM" id="MobiDB-lite"/>
    </source>
</evidence>
<accession>A0A835QHC3</accession>
<evidence type="ECO:0000313" key="2">
    <source>
        <dbReference type="EMBL" id="KAG0472564.1"/>
    </source>
</evidence>
<feature type="region of interest" description="Disordered" evidence="1">
    <location>
        <begin position="1"/>
        <end position="60"/>
    </location>
</feature>
<keyword evidence="3" id="KW-1185">Reference proteome</keyword>
<protein>
    <submittedName>
        <fullName evidence="2">Uncharacterized protein</fullName>
    </submittedName>
</protein>
<organism evidence="2 3">
    <name type="scientific">Vanilla planifolia</name>
    <name type="common">Vanilla</name>
    <dbReference type="NCBI Taxonomy" id="51239"/>
    <lineage>
        <taxon>Eukaryota</taxon>
        <taxon>Viridiplantae</taxon>
        <taxon>Streptophyta</taxon>
        <taxon>Embryophyta</taxon>
        <taxon>Tracheophyta</taxon>
        <taxon>Spermatophyta</taxon>
        <taxon>Magnoliopsida</taxon>
        <taxon>Liliopsida</taxon>
        <taxon>Asparagales</taxon>
        <taxon>Orchidaceae</taxon>
        <taxon>Vanilloideae</taxon>
        <taxon>Vanilleae</taxon>
        <taxon>Vanilla</taxon>
    </lineage>
</organism>
<dbReference type="OrthoDB" id="782330at2759"/>
<evidence type="ECO:0000313" key="3">
    <source>
        <dbReference type="Proteomes" id="UP000636800"/>
    </source>
</evidence>